<dbReference type="Proteomes" id="UP000000268">
    <property type="component" value="Chromosome"/>
</dbReference>
<dbReference type="AlphaFoldDB" id="B0C1Q9"/>
<evidence type="ECO:0000313" key="2">
    <source>
        <dbReference type="Proteomes" id="UP000000268"/>
    </source>
</evidence>
<proteinExistence type="predicted"/>
<protein>
    <submittedName>
        <fullName evidence="1">Uncharacterized protein</fullName>
    </submittedName>
</protein>
<dbReference type="EMBL" id="CP000828">
    <property type="protein sequence ID" value="ABW30893.1"/>
    <property type="molecule type" value="Genomic_DNA"/>
</dbReference>
<dbReference type="HOGENOM" id="CLU_2140351_0_0_3"/>
<evidence type="ECO:0000313" key="1">
    <source>
        <dbReference type="EMBL" id="ABW30893.1"/>
    </source>
</evidence>
<accession>B0C1Q9</accession>
<keyword evidence="2" id="KW-1185">Reference proteome</keyword>
<gene>
    <name evidence="1" type="ordered locus">AM1_5957</name>
</gene>
<dbReference type="KEGG" id="amr:AM1_5957"/>
<reference evidence="1 2" key="1">
    <citation type="journal article" date="2008" name="Proc. Natl. Acad. Sci. U.S.A.">
        <title>Niche adaptation and genome expansion in the chlorophyll d-producing cyanobacterium Acaryochloris marina.</title>
        <authorList>
            <person name="Swingley W.D."/>
            <person name="Chen M."/>
            <person name="Cheung P.C."/>
            <person name="Conrad A.L."/>
            <person name="Dejesa L.C."/>
            <person name="Hao J."/>
            <person name="Honchak B.M."/>
            <person name="Karbach L.E."/>
            <person name="Kurdoglu A."/>
            <person name="Lahiri S."/>
            <person name="Mastrian S.D."/>
            <person name="Miyashita H."/>
            <person name="Page L."/>
            <person name="Ramakrishna P."/>
            <person name="Satoh S."/>
            <person name="Sattley W.M."/>
            <person name="Shimada Y."/>
            <person name="Taylor H.L."/>
            <person name="Tomo T."/>
            <person name="Tsuchiya T."/>
            <person name="Wang Z.T."/>
            <person name="Raymond J."/>
            <person name="Mimuro M."/>
            <person name="Blankenship R.E."/>
            <person name="Touchman J.W."/>
        </authorList>
    </citation>
    <scope>NUCLEOTIDE SEQUENCE [LARGE SCALE GENOMIC DNA]</scope>
    <source>
        <strain evidence="2">MBIC 11017</strain>
    </source>
</reference>
<organism evidence="1 2">
    <name type="scientific">Acaryochloris marina (strain MBIC 11017)</name>
    <dbReference type="NCBI Taxonomy" id="329726"/>
    <lineage>
        <taxon>Bacteria</taxon>
        <taxon>Bacillati</taxon>
        <taxon>Cyanobacteriota</taxon>
        <taxon>Cyanophyceae</taxon>
        <taxon>Acaryochloridales</taxon>
        <taxon>Acaryochloridaceae</taxon>
        <taxon>Acaryochloris</taxon>
    </lineage>
</organism>
<dbReference type="STRING" id="329726.AM1_5957"/>
<sequence length="112" mass="12817">MHNDNISLDLIQRLPGLVEQAETSNPFKPAASMIHDCPLIAYPFFTLPKFFLGYPLCHSSPVKLVTSFDGLKKEQSHFHQLQQQFTLSYDAIWKDRLSCYDDVAFLQSPLTL</sequence>
<name>B0C1Q9_ACAM1</name>